<dbReference type="GO" id="GO:0004497">
    <property type="term" value="F:monooxygenase activity"/>
    <property type="evidence" value="ECO:0007669"/>
    <property type="project" value="UniProtKB-KW"/>
</dbReference>
<feature type="transmembrane region" description="Helical" evidence="10">
    <location>
        <begin position="6"/>
        <end position="24"/>
    </location>
</feature>
<evidence type="ECO:0000256" key="5">
    <source>
        <dbReference type="ARBA" id="ARBA00023002"/>
    </source>
</evidence>
<dbReference type="PANTHER" id="PTHR46300:SF7">
    <property type="entry name" value="P450, PUTATIVE (EUROFUNG)-RELATED"/>
    <property type="match status" value="1"/>
</dbReference>
<dbReference type="GO" id="GO:0016705">
    <property type="term" value="F:oxidoreductase activity, acting on paired donors, with incorporation or reduction of molecular oxygen"/>
    <property type="evidence" value="ECO:0007669"/>
    <property type="project" value="InterPro"/>
</dbReference>
<dbReference type="InterPro" id="IPR050364">
    <property type="entry name" value="Cytochrome_P450_fung"/>
</dbReference>
<keyword evidence="5 9" id="KW-0560">Oxidoreductase</keyword>
<dbReference type="InterPro" id="IPR017972">
    <property type="entry name" value="Cyt_P450_CS"/>
</dbReference>
<dbReference type="InterPro" id="IPR036396">
    <property type="entry name" value="Cyt_P450_sf"/>
</dbReference>
<evidence type="ECO:0000256" key="1">
    <source>
        <dbReference type="ARBA" id="ARBA00001971"/>
    </source>
</evidence>
<organism evidence="11 12">
    <name type="scientific">Trichoderma guizhouense</name>
    <dbReference type="NCBI Taxonomy" id="1491466"/>
    <lineage>
        <taxon>Eukaryota</taxon>
        <taxon>Fungi</taxon>
        <taxon>Dikarya</taxon>
        <taxon>Ascomycota</taxon>
        <taxon>Pezizomycotina</taxon>
        <taxon>Sordariomycetes</taxon>
        <taxon>Hypocreomycetidae</taxon>
        <taxon>Hypocreales</taxon>
        <taxon>Hypocreaceae</taxon>
        <taxon>Trichoderma</taxon>
    </lineage>
</organism>
<dbReference type="OrthoDB" id="2789670at2759"/>
<comment type="similarity">
    <text evidence="2 9">Belongs to the cytochrome P450 family.</text>
</comment>
<dbReference type="GO" id="GO:0005506">
    <property type="term" value="F:iron ion binding"/>
    <property type="evidence" value="ECO:0007669"/>
    <property type="project" value="InterPro"/>
</dbReference>
<dbReference type="PRINTS" id="PR00463">
    <property type="entry name" value="EP450I"/>
</dbReference>
<evidence type="ECO:0000256" key="3">
    <source>
        <dbReference type="ARBA" id="ARBA00022617"/>
    </source>
</evidence>
<accession>A0A1T3CMH1</accession>
<evidence type="ECO:0000256" key="10">
    <source>
        <dbReference type="SAM" id="Phobius"/>
    </source>
</evidence>
<evidence type="ECO:0000313" key="11">
    <source>
        <dbReference type="EMBL" id="OPB42283.1"/>
    </source>
</evidence>
<dbReference type="SUPFAM" id="SSF48264">
    <property type="entry name" value="Cytochrome P450"/>
    <property type="match status" value="1"/>
</dbReference>
<evidence type="ECO:0000256" key="7">
    <source>
        <dbReference type="ARBA" id="ARBA00023033"/>
    </source>
</evidence>
<name>A0A1T3CMH1_9HYPO</name>
<dbReference type="EMBL" id="LVVK01000013">
    <property type="protein sequence ID" value="OPB42283.1"/>
    <property type="molecule type" value="Genomic_DNA"/>
</dbReference>
<evidence type="ECO:0000313" key="12">
    <source>
        <dbReference type="Proteomes" id="UP000191004"/>
    </source>
</evidence>
<keyword evidence="3 8" id="KW-0349">Heme</keyword>
<dbReference type="PROSITE" id="PS00086">
    <property type="entry name" value="CYTOCHROME_P450"/>
    <property type="match status" value="1"/>
</dbReference>
<keyword evidence="6 8" id="KW-0408">Iron</keyword>
<dbReference type="InterPro" id="IPR002401">
    <property type="entry name" value="Cyt_P450_E_grp-I"/>
</dbReference>
<keyword evidence="10" id="KW-1133">Transmembrane helix</keyword>
<reference evidence="11 12" key="1">
    <citation type="submission" date="2016-04" db="EMBL/GenBank/DDBJ databases">
        <title>Multiple horizontal gene transfer events from other fungi enriched the ability of the initially mycotrophic fungus Trichoderma (Ascomycota) to feed on dead plant biomass.</title>
        <authorList>
            <person name="Atanasova L."/>
            <person name="Chenthamara K."/>
            <person name="Zhang J."/>
            <person name="Grujic M."/>
            <person name="Henrissat B."/>
            <person name="Kuo A."/>
            <person name="Aertz A."/>
            <person name="Salamov A."/>
            <person name="Lipzen A."/>
            <person name="Labutti K."/>
            <person name="Barry K."/>
            <person name="Miao Y."/>
            <person name="Rahimi M.J."/>
            <person name="Shen Q."/>
            <person name="Grigoriev I.V."/>
            <person name="Kubicek C.P."/>
            <person name="Druzhinina I.S."/>
        </authorList>
    </citation>
    <scope>NUCLEOTIDE SEQUENCE [LARGE SCALE GENOMIC DNA]</scope>
    <source>
        <strain evidence="11 12">NJAU 4742</strain>
    </source>
</reference>
<dbReference type="Proteomes" id="UP000191004">
    <property type="component" value="Unassembled WGS sequence"/>
</dbReference>
<evidence type="ECO:0000256" key="9">
    <source>
        <dbReference type="RuleBase" id="RU000461"/>
    </source>
</evidence>
<feature type="binding site" description="axial binding residue" evidence="8">
    <location>
        <position position="444"/>
    </location>
    <ligand>
        <name>heme</name>
        <dbReference type="ChEBI" id="CHEBI:30413"/>
    </ligand>
    <ligandPart>
        <name>Fe</name>
        <dbReference type="ChEBI" id="CHEBI:18248"/>
    </ligandPart>
</feature>
<sequence>MFVMLQVAAGIVALIGLLVYHQYFRKKNVLLSLPPGPKGLPILGNILDLPPPEIPEFQHWLKFKDLYGPISSITALGQTLVIIHDRQVASDIMNKMSLKTSNRPTQVFAFELCGFQKFTSGRQYDADFRLQRKFMHQQAGTKTIAAQFNGVQDVESRRLLKRAMDDPKNLIKHFRTEAAAIILKTVYGYSIEQHAVDPLTKLIETMMTNLSQALNPSPRLVDMIPALKHLPDWFPGTAFKKTAREWNKVNHEAANIPYSFVKRQMANGTNRPSFVSGLIERYSTKTGILDNDDEDAIKWTAGILYGAGSDTTVAVLTAFILAMTLFPEVQKRAQEEIDNLIGTFPTRLPQFDDRERLKYTSAILKEAFRWFTIVPITTTHATAEDFTYNGYRIPKGALLLPSVWWMHHDPQTYPDPFRFSPERFLEPRNEPDLSELFGYGRRICPGRYMADDSIFITMVRLLATFNISKAVDEQGVLMEPRVEQLPGLVSHPASFPFSITVRSEKHEELIKSIEVDHPWEKSDADLLESGYDLTAYK</sequence>
<evidence type="ECO:0000256" key="2">
    <source>
        <dbReference type="ARBA" id="ARBA00010617"/>
    </source>
</evidence>
<dbReference type="Pfam" id="PF00067">
    <property type="entry name" value="p450"/>
    <property type="match status" value="1"/>
</dbReference>
<evidence type="ECO:0000256" key="8">
    <source>
        <dbReference type="PIRSR" id="PIRSR602401-1"/>
    </source>
</evidence>
<keyword evidence="4 8" id="KW-0479">Metal-binding</keyword>
<evidence type="ECO:0000256" key="6">
    <source>
        <dbReference type="ARBA" id="ARBA00023004"/>
    </source>
</evidence>
<dbReference type="Gene3D" id="1.10.630.10">
    <property type="entry name" value="Cytochrome P450"/>
    <property type="match status" value="1"/>
</dbReference>
<protein>
    <submittedName>
        <fullName evidence="11">Cytochrome P450 oxidoreductase OrdA-like protein</fullName>
    </submittedName>
</protein>
<comment type="cofactor">
    <cofactor evidence="1 8">
        <name>heme</name>
        <dbReference type="ChEBI" id="CHEBI:30413"/>
    </cofactor>
</comment>
<dbReference type="AlphaFoldDB" id="A0A1T3CMH1"/>
<evidence type="ECO:0000256" key="4">
    <source>
        <dbReference type="ARBA" id="ARBA00022723"/>
    </source>
</evidence>
<dbReference type="PANTHER" id="PTHR46300">
    <property type="entry name" value="P450, PUTATIVE (EUROFUNG)-RELATED-RELATED"/>
    <property type="match status" value="1"/>
</dbReference>
<gene>
    <name evidence="11" type="ORF">A0O28_0034000</name>
</gene>
<proteinExistence type="inferred from homology"/>
<keyword evidence="10" id="KW-0472">Membrane</keyword>
<keyword evidence="7 9" id="KW-0503">Monooxygenase</keyword>
<keyword evidence="10" id="KW-0812">Transmembrane</keyword>
<dbReference type="GO" id="GO:0020037">
    <property type="term" value="F:heme binding"/>
    <property type="evidence" value="ECO:0007669"/>
    <property type="project" value="InterPro"/>
</dbReference>
<keyword evidence="12" id="KW-1185">Reference proteome</keyword>
<comment type="caution">
    <text evidence="11">The sequence shown here is derived from an EMBL/GenBank/DDBJ whole genome shotgun (WGS) entry which is preliminary data.</text>
</comment>
<dbReference type="CDD" id="cd11065">
    <property type="entry name" value="CYP64-like"/>
    <property type="match status" value="1"/>
</dbReference>
<dbReference type="InterPro" id="IPR001128">
    <property type="entry name" value="Cyt_P450"/>
</dbReference>